<evidence type="ECO:0000313" key="11">
    <source>
        <dbReference type="EMBL" id="KAK5635901.1"/>
    </source>
</evidence>
<comment type="subcellular location">
    <subcellularLocation>
        <location evidence="1 7">Endoplasmic reticulum membrane</location>
        <topology evidence="1 7">Peripheral membrane protein</topology>
        <orientation evidence="1 7">Lumenal side</orientation>
    </subcellularLocation>
</comment>
<evidence type="ECO:0000256" key="6">
    <source>
        <dbReference type="ARBA" id="ARBA00023157"/>
    </source>
</evidence>
<evidence type="ECO:0000256" key="4">
    <source>
        <dbReference type="ARBA" id="ARBA00022734"/>
    </source>
</evidence>
<dbReference type="PANTHER" id="PTHR15414">
    <property type="entry name" value="OS-9-RELATED"/>
    <property type="match status" value="1"/>
</dbReference>
<keyword evidence="6" id="KW-1015">Disulfide bond</keyword>
<feature type="region of interest" description="Disordered" evidence="8">
    <location>
        <begin position="203"/>
        <end position="253"/>
    </location>
</feature>
<keyword evidence="5 7" id="KW-0256">Endoplasmic reticulum</keyword>
<reference evidence="11 12" key="1">
    <citation type="submission" date="2023-10" db="EMBL/GenBank/DDBJ databases">
        <title>Draft genome sequence of Xylaria bambusicola isolate GMP-LS, the root and basal stem rot pathogen of sugarcane in Indonesia.</title>
        <authorList>
            <person name="Selvaraj P."/>
            <person name="Muralishankar V."/>
            <person name="Muruganantham S."/>
            <person name="Sp S."/>
            <person name="Haryani S."/>
            <person name="Lau K.J.X."/>
            <person name="Naqvi N.I."/>
        </authorList>
    </citation>
    <scope>NUCLEOTIDE SEQUENCE [LARGE SCALE GENOMIC DNA]</scope>
    <source>
        <strain evidence="11">GMP-LS</strain>
    </source>
</reference>
<evidence type="ECO:0000259" key="10">
    <source>
        <dbReference type="PROSITE" id="PS51914"/>
    </source>
</evidence>
<dbReference type="Gene3D" id="2.70.130.10">
    <property type="entry name" value="Mannose-6-phosphate receptor binding domain"/>
    <property type="match status" value="1"/>
</dbReference>
<keyword evidence="12" id="KW-1185">Reference proteome</keyword>
<comment type="similarity">
    <text evidence="2 7">Belongs to the OS-9 family.</text>
</comment>
<dbReference type="EMBL" id="JAWHQM010000059">
    <property type="protein sequence ID" value="KAK5635901.1"/>
    <property type="molecule type" value="Genomic_DNA"/>
</dbReference>
<dbReference type="Pfam" id="PF07915">
    <property type="entry name" value="PRKCSH"/>
    <property type="match status" value="1"/>
</dbReference>
<evidence type="ECO:0000256" key="2">
    <source>
        <dbReference type="ARBA" id="ARBA00009918"/>
    </source>
</evidence>
<keyword evidence="7" id="KW-0472">Membrane</keyword>
<feature type="compositionally biased region" description="Basic and acidic residues" evidence="8">
    <location>
        <begin position="224"/>
        <end position="236"/>
    </location>
</feature>
<evidence type="ECO:0000256" key="9">
    <source>
        <dbReference type="SAM" id="SignalP"/>
    </source>
</evidence>
<dbReference type="PANTHER" id="PTHR15414:SF0">
    <property type="entry name" value="ENDOPLASMIC RETICULUM LECTIN 1"/>
    <property type="match status" value="1"/>
</dbReference>
<evidence type="ECO:0000256" key="5">
    <source>
        <dbReference type="ARBA" id="ARBA00022824"/>
    </source>
</evidence>
<accession>A0AAN7ZD96</accession>
<evidence type="ECO:0000256" key="1">
    <source>
        <dbReference type="ARBA" id="ARBA00004367"/>
    </source>
</evidence>
<proteinExistence type="inferred from homology"/>
<dbReference type="Proteomes" id="UP001305414">
    <property type="component" value="Unassembled WGS sequence"/>
</dbReference>
<evidence type="ECO:0000256" key="3">
    <source>
        <dbReference type="ARBA" id="ARBA00022729"/>
    </source>
</evidence>
<feature type="chain" id="PRO_5042887116" description="Endoplasmic reticulum lectin" evidence="9">
    <location>
        <begin position="20"/>
        <end position="511"/>
    </location>
</feature>
<dbReference type="GO" id="GO:0005788">
    <property type="term" value="C:endoplasmic reticulum lumen"/>
    <property type="evidence" value="ECO:0007669"/>
    <property type="project" value="UniProtKB-UniRule"/>
</dbReference>
<gene>
    <name evidence="11" type="ORF">RRF57_011613</name>
</gene>
<dbReference type="GO" id="GO:0030970">
    <property type="term" value="P:retrograde protein transport, ER to cytosol"/>
    <property type="evidence" value="ECO:0007669"/>
    <property type="project" value="TreeGrafter"/>
</dbReference>
<dbReference type="InterPro" id="IPR044865">
    <property type="entry name" value="MRH_dom"/>
</dbReference>
<comment type="function">
    <text evidence="7">Lectin involved in the quality control of the secretory pathway. As a member of the endoplasmic reticulum-associated degradation lumenal (ERAD-L) surveillance system, targets misfolded endoplasmic reticulum lumenal glycoproteins for degradation.</text>
</comment>
<dbReference type="GO" id="GO:0030968">
    <property type="term" value="P:endoplasmic reticulum unfolded protein response"/>
    <property type="evidence" value="ECO:0007669"/>
    <property type="project" value="UniProtKB-UniRule"/>
</dbReference>
<comment type="caution">
    <text evidence="11">The sequence shown here is derived from an EMBL/GenBank/DDBJ whole genome shotgun (WGS) entry which is preliminary data.</text>
</comment>
<keyword evidence="3 9" id="KW-0732">Signal</keyword>
<feature type="signal peptide" evidence="9">
    <location>
        <begin position="1"/>
        <end position="19"/>
    </location>
</feature>
<keyword evidence="4 7" id="KW-0430">Lectin</keyword>
<feature type="region of interest" description="Disordered" evidence="8">
    <location>
        <begin position="475"/>
        <end position="511"/>
    </location>
</feature>
<organism evidence="11 12">
    <name type="scientific">Xylaria bambusicola</name>
    <dbReference type="NCBI Taxonomy" id="326684"/>
    <lineage>
        <taxon>Eukaryota</taxon>
        <taxon>Fungi</taxon>
        <taxon>Dikarya</taxon>
        <taxon>Ascomycota</taxon>
        <taxon>Pezizomycotina</taxon>
        <taxon>Sordariomycetes</taxon>
        <taxon>Xylariomycetidae</taxon>
        <taxon>Xylariales</taxon>
        <taxon>Xylariaceae</taxon>
        <taxon>Xylaria</taxon>
    </lineage>
</organism>
<evidence type="ECO:0000256" key="7">
    <source>
        <dbReference type="RuleBase" id="RU369099"/>
    </source>
</evidence>
<dbReference type="InterPro" id="IPR012913">
    <property type="entry name" value="OS9-like_dom"/>
</dbReference>
<feature type="domain" description="MRH" evidence="10">
    <location>
        <begin position="156"/>
        <end position="316"/>
    </location>
</feature>
<evidence type="ECO:0000313" key="12">
    <source>
        <dbReference type="Proteomes" id="UP001305414"/>
    </source>
</evidence>
<feature type="compositionally biased region" description="Acidic residues" evidence="8">
    <location>
        <begin position="501"/>
        <end position="511"/>
    </location>
</feature>
<dbReference type="InterPro" id="IPR045149">
    <property type="entry name" value="OS-9-like"/>
</dbReference>
<evidence type="ECO:0000256" key="8">
    <source>
        <dbReference type="SAM" id="MobiDB-lite"/>
    </source>
</evidence>
<dbReference type="GO" id="GO:0005789">
    <property type="term" value="C:endoplasmic reticulum membrane"/>
    <property type="evidence" value="ECO:0007669"/>
    <property type="project" value="UniProtKB-SubCell"/>
</dbReference>
<sequence>MRRFASFSVACAWLQLCRARQPGFSVHHDLLAYPQFEVVFSDTYISESDARALLDRPDAAHPAYDARLASQTDIAPTIRAANDYDSEQDATASAAAAAESYEVMSMPPHRYLCAIPVIEPAPAPNKTATELAKAELARELARASAHGWDLINELDGKCLYYMSGWWSYRFCYGQDVVQFHAIASSVKSGPPMRDASTAEYVLGRVPDPHVTSRHSRRGQNQQQQREKNGQDPRGDVGAHATTPAPPNTDLQVKGDQRYLVQKMGDGTICDLTGRERTIEIQYHCSPESTQDRIGWIKEVTTCSYLMLVNTPRLCVDVAFQPPKEERANIISCRAIVSESGQADWHARKTLEAQAAMVGRAKKAPIVIGGVIVGGRQLLGNGEDGREIPNLSPPKNFRSDSGLFGLEKLVDIIASATGKDEGGEVNVMTEEQLQALDLSPKDIEELRKEIQKLAGDRGWQLKMVEVPGNNRELIGIIEGSEEDEGGDESGKDEVGGEGQGEGSEEQFFQEEL</sequence>
<dbReference type="InterPro" id="IPR009011">
    <property type="entry name" value="Man6P_isomerase_rcpt-bd_dom_sf"/>
</dbReference>
<dbReference type="AlphaFoldDB" id="A0AAN7ZD96"/>
<dbReference type="GO" id="GO:0030246">
    <property type="term" value="F:carbohydrate binding"/>
    <property type="evidence" value="ECO:0007669"/>
    <property type="project" value="UniProtKB-UniRule"/>
</dbReference>
<name>A0AAN7ZD96_9PEZI</name>
<dbReference type="SUPFAM" id="SSF50911">
    <property type="entry name" value="Mannose 6-phosphate receptor domain"/>
    <property type="match status" value="1"/>
</dbReference>
<protein>
    <recommendedName>
        <fullName evidence="7">Endoplasmic reticulum lectin</fullName>
    </recommendedName>
    <alternativeName>
        <fullName evidence="7">Protein OS-9 homolog</fullName>
    </alternativeName>
</protein>
<dbReference type="PROSITE" id="PS51914">
    <property type="entry name" value="MRH"/>
    <property type="match status" value="1"/>
</dbReference>